<dbReference type="STRING" id="7395.A0A1A9VQD6"/>
<keyword evidence="2" id="KW-1185">Reference proteome</keyword>
<reference evidence="1" key="1">
    <citation type="submission" date="2020-05" db="UniProtKB">
        <authorList>
            <consortium name="EnsemblMetazoa"/>
        </authorList>
    </citation>
    <scope>IDENTIFICATION</scope>
    <source>
        <strain evidence="1">TTRI</strain>
    </source>
</reference>
<dbReference type="EnsemblMetazoa" id="GAUT044239-RA">
    <property type="protein sequence ID" value="GAUT044239-PA"/>
    <property type="gene ID" value="GAUT044239"/>
</dbReference>
<proteinExistence type="predicted"/>
<dbReference type="Proteomes" id="UP000078200">
    <property type="component" value="Unassembled WGS sequence"/>
</dbReference>
<evidence type="ECO:0000313" key="1">
    <source>
        <dbReference type="EnsemblMetazoa" id="GAUT044239-PA"/>
    </source>
</evidence>
<organism evidence="1 2">
    <name type="scientific">Glossina austeni</name>
    <name type="common">Savannah tsetse fly</name>
    <dbReference type="NCBI Taxonomy" id="7395"/>
    <lineage>
        <taxon>Eukaryota</taxon>
        <taxon>Metazoa</taxon>
        <taxon>Ecdysozoa</taxon>
        <taxon>Arthropoda</taxon>
        <taxon>Hexapoda</taxon>
        <taxon>Insecta</taxon>
        <taxon>Pterygota</taxon>
        <taxon>Neoptera</taxon>
        <taxon>Endopterygota</taxon>
        <taxon>Diptera</taxon>
        <taxon>Brachycera</taxon>
        <taxon>Muscomorpha</taxon>
        <taxon>Hippoboscoidea</taxon>
        <taxon>Glossinidae</taxon>
        <taxon>Glossina</taxon>
    </lineage>
</organism>
<accession>A0A1A9VQD6</accession>
<sequence length="164" mass="18286">MSIHRSEQLSQPTNFKLARQASNGNAEKADIENTVTFDQPEPVTPCLHRVTPDSSTLDTVDLYETREAKYSSPSTTPSAQTGKRIIVGHEKSVTQAERRAEISVLEEKYEERSREKLMLIANGIENEATASIFCHAARHAAKLCKGSTAQAAMSREKWRPTEKK</sequence>
<protein>
    <submittedName>
        <fullName evidence="1">Uncharacterized protein</fullName>
    </submittedName>
</protein>
<name>A0A1A9VQD6_GLOAU</name>
<evidence type="ECO:0000313" key="2">
    <source>
        <dbReference type="Proteomes" id="UP000078200"/>
    </source>
</evidence>
<dbReference type="VEuPathDB" id="VectorBase:GAUT044239"/>
<dbReference type="AlphaFoldDB" id="A0A1A9VQD6"/>